<keyword evidence="3" id="KW-1185">Reference proteome</keyword>
<keyword evidence="1" id="KW-0812">Transmembrane</keyword>
<gene>
    <name evidence="2" type="ORF">DVH24_030389</name>
</gene>
<proteinExistence type="predicted"/>
<evidence type="ECO:0000313" key="2">
    <source>
        <dbReference type="EMBL" id="RXI02460.1"/>
    </source>
</evidence>
<reference evidence="2 3" key="1">
    <citation type="submission" date="2018-10" db="EMBL/GenBank/DDBJ databases">
        <title>A high-quality apple genome assembly.</title>
        <authorList>
            <person name="Hu J."/>
        </authorList>
    </citation>
    <scope>NUCLEOTIDE SEQUENCE [LARGE SCALE GENOMIC DNA]</scope>
    <source>
        <strain evidence="3">cv. HFTH1</strain>
        <tissue evidence="2">Young leaf</tissue>
    </source>
</reference>
<protein>
    <submittedName>
        <fullName evidence="2">Uncharacterized protein</fullName>
    </submittedName>
</protein>
<dbReference type="Proteomes" id="UP000290289">
    <property type="component" value="Chromosome 4"/>
</dbReference>
<feature type="transmembrane region" description="Helical" evidence="1">
    <location>
        <begin position="39"/>
        <end position="61"/>
    </location>
</feature>
<dbReference type="EMBL" id="RDQH01000330">
    <property type="protein sequence ID" value="RXI02460.1"/>
    <property type="molecule type" value="Genomic_DNA"/>
</dbReference>
<evidence type="ECO:0000313" key="3">
    <source>
        <dbReference type="Proteomes" id="UP000290289"/>
    </source>
</evidence>
<dbReference type="AlphaFoldDB" id="A0A498K2T8"/>
<sequence>MARANGAISQSIHIEGVSRYSSGSHQQPKFLVLSHRTMAASLGIGFATLCSIAICNIVGAANVCLRNIDCDFLIRCNSGGLKFCDHGECICVGGHCPRVDKAPNSAVTVEEVGAKVCSRGLKLCDHGKCVCIGGHRPHANEAPNFAVTLEEGSTNVCSPDIDCDLLIKCNPGGLKLCNHGKCAPNSAVALEVAGANVFSRDIDYNFLIKHNPCDLKLCDHGKCICLGGKTSPPASVLVLFGSTAEVEAAKAKEASTNVCSRDIGRDFLIKCNPGDLKLCDPGKCVCVGGHYPHANQAPNSAVALEEADTNVCSRLIADQSEELCKSHGPFWLKILKCYPGSLKLCDHGNCVCVGGQRPHVD</sequence>
<accession>A0A498K2T8</accession>
<comment type="caution">
    <text evidence="2">The sequence shown here is derived from an EMBL/GenBank/DDBJ whole genome shotgun (WGS) entry which is preliminary data.</text>
</comment>
<evidence type="ECO:0000256" key="1">
    <source>
        <dbReference type="SAM" id="Phobius"/>
    </source>
</evidence>
<keyword evidence="1" id="KW-1133">Transmembrane helix</keyword>
<name>A0A498K2T8_MALDO</name>
<organism evidence="2 3">
    <name type="scientific">Malus domestica</name>
    <name type="common">Apple</name>
    <name type="synonym">Pyrus malus</name>
    <dbReference type="NCBI Taxonomy" id="3750"/>
    <lineage>
        <taxon>Eukaryota</taxon>
        <taxon>Viridiplantae</taxon>
        <taxon>Streptophyta</taxon>
        <taxon>Embryophyta</taxon>
        <taxon>Tracheophyta</taxon>
        <taxon>Spermatophyta</taxon>
        <taxon>Magnoliopsida</taxon>
        <taxon>eudicotyledons</taxon>
        <taxon>Gunneridae</taxon>
        <taxon>Pentapetalae</taxon>
        <taxon>rosids</taxon>
        <taxon>fabids</taxon>
        <taxon>Rosales</taxon>
        <taxon>Rosaceae</taxon>
        <taxon>Amygdaloideae</taxon>
        <taxon>Maleae</taxon>
        <taxon>Malus</taxon>
    </lineage>
</organism>
<keyword evidence="1" id="KW-0472">Membrane</keyword>